<dbReference type="OrthoDB" id="9795973at2"/>
<organism evidence="1 2">
    <name type="scientific">Alterirhizorhabdus solaris</name>
    <dbReference type="NCBI Taxonomy" id="2529389"/>
    <lineage>
        <taxon>Bacteria</taxon>
        <taxon>Pseudomonadati</taxon>
        <taxon>Pseudomonadota</taxon>
        <taxon>Alphaproteobacteria</taxon>
        <taxon>Sphingomonadales</taxon>
        <taxon>Rhizorhabdaceae</taxon>
        <taxon>Alterirhizorhabdus</taxon>
    </lineage>
</organism>
<dbReference type="GO" id="GO:0003677">
    <property type="term" value="F:DNA binding"/>
    <property type="evidence" value="ECO:0007669"/>
    <property type="project" value="InterPro"/>
</dbReference>
<accession>A0A558R0J5</accession>
<dbReference type="PANTHER" id="PTHR38767">
    <property type="entry name" value="DNA POLYMERASE III SUBUNIT CHI"/>
    <property type="match status" value="1"/>
</dbReference>
<dbReference type="SUPFAM" id="SSF102400">
    <property type="entry name" value="DNA polymerase III chi subunit"/>
    <property type="match status" value="1"/>
</dbReference>
<dbReference type="EMBL" id="VNIM01000055">
    <property type="protein sequence ID" value="TVV72868.1"/>
    <property type="molecule type" value="Genomic_DNA"/>
</dbReference>
<dbReference type="Pfam" id="PF04364">
    <property type="entry name" value="DNA_pol3_chi"/>
    <property type="match status" value="1"/>
</dbReference>
<protein>
    <submittedName>
        <fullName evidence="1">DNA polymerase III subunit chi</fullName>
    </submittedName>
</protein>
<gene>
    <name evidence="1" type="ORF">FOY91_13345</name>
</gene>
<dbReference type="GO" id="GO:0032298">
    <property type="term" value="P:positive regulation of DNA-templated DNA replication initiation"/>
    <property type="evidence" value="ECO:0007669"/>
    <property type="project" value="TreeGrafter"/>
</dbReference>
<name>A0A558R0J5_9SPHN</name>
<keyword evidence="2" id="KW-1185">Reference proteome</keyword>
<dbReference type="Proteomes" id="UP000318681">
    <property type="component" value="Unassembled WGS sequence"/>
</dbReference>
<sequence length="146" mass="15741">MQVDFYHLAATAPERVIAAIAGRILGDGGRLLVVARDDQQAQALDEGLWTAVPDSFLPHGRAGQAGEANQPILIATTADSANGARNIALADGEWREAALGFDRVFHFFDDTTIAAARAAWKALAARDGIERRFWKQDAAGRWTRAA</sequence>
<comment type="caution">
    <text evidence="1">The sequence shown here is derived from an EMBL/GenBank/DDBJ whole genome shotgun (WGS) entry which is preliminary data.</text>
</comment>
<reference evidence="1 2" key="1">
    <citation type="submission" date="2019-07" db="EMBL/GenBank/DDBJ databases">
        <title>Sphingomonas solaris sp. nov., isolated from a solar panel from Boston, Massachusetts.</title>
        <authorList>
            <person name="Tanner K."/>
            <person name="Pascual J."/>
            <person name="Mancuso C."/>
            <person name="Pereto J."/>
            <person name="Khalil A."/>
            <person name="Vilanova C."/>
        </authorList>
    </citation>
    <scope>NUCLEOTIDE SEQUENCE [LARGE SCALE GENOMIC DNA]</scope>
    <source>
        <strain evidence="1 2">R4DWN</strain>
    </source>
</reference>
<dbReference type="Gene3D" id="3.40.50.10110">
    <property type="entry name" value="DNA polymerase III subunit chi"/>
    <property type="match status" value="1"/>
</dbReference>
<dbReference type="InterPro" id="IPR036768">
    <property type="entry name" value="PolIII_chi_sf"/>
</dbReference>
<dbReference type="InterPro" id="IPR007459">
    <property type="entry name" value="DNA_pol3_chi"/>
</dbReference>
<dbReference type="RefSeq" id="WP_145152770.1">
    <property type="nucleotide sequence ID" value="NZ_VNIM01000055.1"/>
</dbReference>
<proteinExistence type="predicted"/>
<dbReference type="AlphaFoldDB" id="A0A558R0J5"/>
<dbReference type="GO" id="GO:0006260">
    <property type="term" value="P:DNA replication"/>
    <property type="evidence" value="ECO:0007669"/>
    <property type="project" value="InterPro"/>
</dbReference>
<dbReference type="PANTHER" id="PTHR38767:SF1">
    <property type="entry name" value="DNA POLYMERASE III SUBUNIT CHI"/>
    <property type="match status" value="1"/>
</dbReference>
<evidence type="ECO:0000313" key="2">
    <source>
        <dbReference type="Proteomes" id="UP000318681"/>
    </source>
</evidence>
<dbReference type="GO" id="GO:0003887">
    <property type="term" value="F:DNA-directed DNA polymerase activity"/>
    <property type="evidence" value="ECO:0007669"/>
    <property type="project" value="InterPro"/>
</dbReference>
<evidence type="ECO:0000313" key="1">
    <source>
        <dbReference type="EMBL" id="TVV72868.1"/>
    </source>
</evidence>